<keyword evidence="2 3" id="KW-0378">Hydrolase</keyword>
<proteinExistence type="inferred from homology"/>
<sequence>MPESHAYLIRHETEGFLMKQKPGSSTARRAARAKTSVRLVTTACIAGALAAGLTGAARADQGNGDPAVVRVGDGAVRGSVGDGYRQFDGIPYAAPPVGDLRWTSPQPPRRWSGVRAATEPRSSCPQTAGFLGDAASDDEDCLYLNVTTPANSNGEKLPVMFWIHGGGFYSGSGSLYGAERLATEGHVVVVTLNYRLGVFGFLDHPALDGAREKSGDYGIEDQQAALRWVRKNAAAFGGDAGNVTLFGESAGGASTCAHLASPASAGLFRRAIVQSGPCTMASEWPYPEGNWVVRPRATAQKQGEAVAAKLGCEQDTVACLRGKSVAELLDASDGGQGYGPAAGDGGVLPLSPKTALATGRFNRVPVIHGTTRDEHRTFVAAIETFTGHTVTDADYRQDLRDFFGPEKAAEVLKEYPVDAYESPSVALSTVWTDSAWACTALDTDRLLSTRVPTYAYEFADAKAPWASDGSSPSFPTGAFHAAELQYLFDDEQFRTPLNADQRKLSDQMIRYWTTFAHTGDPNGGGTVTWPRFTGTEVRSLNTGGDTRADLSSEHHCGFWKSL</sequence>
<dbReference type="InterPro" id="IPR029058">
    <property type="entry name" value="AB_hydrolase_fold"/>
</dbReference>
<dbReference type="SUPFAM" id="SSF53474">
    <property type="entry name" value="alpha/beta-Hydrolases"/>
    <property type="match status" value="1"/>
</dbReference>
<dbReference type="Gene3D" id="3.40.50.1820">
    <property type="entry name" value="alpha/beta hydrolase"/>
    <property type="match status" value="1"/>
</dbReference>
<evidence type="ECO:0000313" key="6">
    <source>
        <dbReference type="EMBL" id="GLY72387.1"/>
    </source>
</evidence>
<evidence type="ECO:0000256" key="3">
    <source>
        <dbReference type="RuleBase" id="RU361235"/>
    </source>
</evidence>
<accession>A0A9W6RE41</accession>
<evidence type="ECO:0000256" key="4">
    <source>
        <dbReference type="SAM" id="MobiDB-lite"/>
    </source>
</evidence>
<evidence type="ECO:0000313" key="7">
    <source>
        <dbReference type="Proteomes" id="UP001165135"/>
    </source>
</evidence>
<dbReference type="GO" id="GO:0016787">
    <property type="term" value="F:hydrolase activity"/>
    <property type="evidence" value="ECO:0007669"/>
    <property type="project" value="UniProtKB-KW"/>
</dbReference>
<feature type="domain" description="Carboxylesterase type B" evidence="5">
    <location>
        <begin position="67"/>
        <end position="559"/>
    </location>
</feature>
<protein>
    <recommendedName>
        <fullName evidence="3">Carboxylic ester hydrolase</fullName>
        <ecNumber evidence="3">3.1.1.-</ecNumber>
    </recommendedName>
</protein>
<dbReference type="AlphaFoldDB" id="A0A9W6RE41"/>
<evidence type="ECO:0000259" key="5">
    <source>
        <dbReference type="Pfam" id="PF00135"/>
    </source>
</evidence>
<dbReference type="InterPro" id="IPR002018">
    <property type="entry name" value="CarbesteraseB"/>
</dbReference>
<gene>
    <name evidence="6" type="ORF">Airi01_006540</name>
</gene>
<dbReference type="EC" id="3.1.1.-" evidence="3"/>
<dbReference type="PROSITE" id="PS00122">
    <property type="entry name" value="CARBOXYLESTERASE_B_1"/>
    <property type="match status" value="1"/>
</dbReference>
<organism evidence="6 7">
    <name type="scientific">Actinoallomurus iriomotensis</name>
    <dbReference type="NCBI Taxonomy" id="478107"/>
    <lineage>
        <taxon>Bacteria</taxon>
        <taxon>Bacillati</taxon>
        <taxon>Actinomycetota</taxon>
        <taxon>Actinomycetes</taxon>
        <taxon>Streptosporangiales</taxon>
        <taxon>Thermomonosporaceae</taxon>
        <taxon>Actinoallomurus</taxon>
    </lineage>
</organism>
<feature type="region of interest" description="Disordered" evidence="4">
    <location>
        <begin position="98"/>
        <end position="126"/>
    </location>
</feature>
<dbReference type="InterPro" id="IPR050309">
    <property type="entry name" value="Type-B_Carboxylest/Lipase"/>
</dbReference>
<dbReference type="InterPro" id="IPR019826">
    <property type="entry name" value="Carboxylesterase_B_AS"/>
</dbReference>
<dbReference type="Proteomes" id="UP001165135">
    <property type="component" value="Unassembled WGS sequence"/>
</dbReference>
<comment type="caution">
    <text evidence="6">The sequence shown here is derived from an EMBL/GenBank/DDBJ whole genome shotgun (WGS) entry which is preliminary data.</text>
</comment>
<evidence type="ECO:0000256" key="1">
    <source>
        <dbReference type="ARBA" id="ARBA00005964"/>
    </source>
</evidence>
<evidence type="ECO:0000256" key="2">
    <source>
        <dbReference type="ARBA" id="ARBA00022801"/>
    </source>
</evidence>
<comment type="similarity">
    <text evidence="1 3">Belongs to the type-B carboxylesterase/lipase family.</text>
</comment>
<reference evidence="6" key="1">
    <citation type="submission" date="2023-03" db="EMBL/GenBank/DDBJ databases">
        <title>Actinoallomurus iriomotensis NBRC 103681.</title>
        <authorList>
            <person name="Ichikawa N."/>
            <person name="Sato H."/>
            <person name="Tonouchi N."/>
        </authorList>
    </citation>
    <scope>NUCLEOTIDE SEQUENCE</scope>
    <source>
        <strain evidence="6">NBRC 103681</strain>
    </source>
</reference>
<dbReference type="Pfam" id="PF00135">
    <property type="entry name" value="COesterase"/>
    <property type="match status" value="1"/>
</dbReference>
<name>A0A9W6RE41_9ACTN</name>
<dbReference type="EMBL" id="BSTJ01000001">
    <property type="protein sequence ID" value="GLY72387.1"/>
    <property type="molecule type" value="Genomic_DNA"/>
</dbReference>
<dbReference type="PANTHER" id="PTHR11559">
    <property type="entry name" value="CARBOXYLESTERASE"/>
    <property type="match status" value="1"/>
</dbReference>